<keyword evidence="3 8" id="KW-0808">Transferase</keyword>
<evidence type="ECO:0000313" key="8">
    <source>
        <dbReference type="EMBL" id="EAS04166.2"/>
    </source>
</evidence>
<feature type="compositionally biased region" description="Low complexity" evidence="6">
    <location>
        <begin position="249"/>
        <end position="265"/>
    </location>
</feature>
<evidence type="ECO:0000256" key="3">
    <source>
        <dbReference type="ARBA" id="ARBA00022679"/>
    </source>
</evidence>
<evidence type="ECO:0000259" key="7">
    <source>
        <dbReference type="PROSITE" id="PS50237"/>
    </source>
</evidence>
<keyword evidence="9" id="KW-1185">Reference proteome</keyword>
<dbReference type="Proteomes" id="UP000009168">
    <property type="component" value="Unassembled WGS sequence"/>
</dbReference>
<dbReference type="Gene3D" id="3.90.1750.10">
    <property type="entry name" value="Hect, E3 ligase catalytic domains"/>
    <property type="match status" value="1"/>
</dbReference>
<dbReference type="HOGENOM" id="CLU_229122_0_0_1"/>
<dbReference type="GO" id="GO:0006511">
    <property type="term" value="P:ubiquitin-dependent protein catabolic process"/>
    <property type="evidence" value="ECO:0007669"/>
    <property type="project" value="TreeGrafter"/>
</dbReference>
<evidence type="ECO:0000256" key="1">
    <source>
        <dbReference type="ARBA" id="ARBA00000885"/>
    </source>
</evidence>
<dbReference type="Gene3D" id="3.30.2160.10">
    <property type="entry name" value="Hect, E3 ligase catalytic domain"/>
    <property type="match status" value="1"/>
</dbReference>
<dbReference type="GO" id="GO:0000209">
    <property type="term" value="P:protein polyubiquitination"/>
    <property type="evidence" value="ECO:0007669"/>
    <property type="project" value="InterPro"/>
</dbReference>
<dbReference type="Pfam" id="PF00632">
    <property type="entry name" value="HECT"/>
    <property type="match status" value="1"/>
</dbReference>
<dbReference type="EMBL" id="GG662455">
    <property type="protein sequence ID" value="EAS04166.2"/>
    <property type="molecule type" value="Genomic_DNA"/>
</dbReference>
<dbReference type="GeneID" id="7830410"/>
<dbReference type="KEGG" id="tet:TTHERM_00533890"/>
<dbReference type="SUPFAM" id="SSF56204">
    <property type="entry name" value="Hect, E3 ligase catalytic domain"/>
    <property type="match status" value="1"/>
</dbReference>
<accession>Q247X9</accession>
<dbReference type="Gene3D" id="3.30.2410.10">
    <property type="entry name" value="Hect, E3 ligase catalytic domain"/>
    <property type="match status" value="1"/>
</dbReference>
<keyword evidence="4 5" id="KW-0833">Ubl conjugation pathway</keyword>
<comment type="catalytic activity">
    <reaction evidence="1">
        <text>S-ubiquitinyl-[E2 ubiquitin-conjugating enzyme]-L-cysteine + [acceptor protein]-L-lysine = [E2 ubiquitin-conjugating enzyme]-L-cysteine + N(6)-ubiquitinyl-[acceptor protein]-L-lysine.</text>
        <dbReference type="EC" id="2.3.2.26"/>
    </reaction>
</comment>
<dbReference type="EC" id="2.3.2.26" evidence="2"/>
<dbReference type="RefSeq" id="XP_001024411.2">
    <property type="nucleotide sequence ID" value="XM_001024411.2"/>
</dbReference>
<gene>
    <name evidence="8" type="ORF">TTHERM_00533890</name>
</gene>
<dbReference type="GO" id="GO:0061630">
    <property type="term" value="F:ubiquitin protein ligase activity"/>
    <property type="evidence" value="ECO:0007669"/>
    <property type="project" value="UniProtKB-EC"/>
</dbReference>
<proteinExistence type="predicted"/>
<evidence type="ECO:0000313" key="9">
    <source>
        <dbReference type="Proteomes" id="UP000009168"/>
    </source>
</evidence>
<evidence type="ECO:0000256" key="4">
    <source>
        <dbReference type="ARBA" id="ARBA00022786"/>
    </source>
</evidence>
<dbReference type="SMART" id="SM00119">
    <property type="entry name" value="HECTc"/>
    <property type="match status" value="1"/>
</dbReference>
<dbReference type="PROSITE" id="PS50237">
    <property type="entry name" value="HECT"/>
    <property type="match status" value="1"/>
</dbReference>
<dbReference type="InParanoid" id="Q247X9"/>
<dbReference type="eggNOG" id="KOG0939">
    <property type="taxonomic scope" value="Eukaryota"/>
</dbReference>
<feature type="domain" description="HECT" evidence="7">
    <location>
        <begin position="2265"/>
        <end position="2607"/>
    </location>
</feature>
<evidence type="ECO:0000256" key="2">
    <source>
        <dbReference type="ARBA" id="ARBA00012485"/>
    </source>
</evidence>
<organism evidence="8 9">
    <name type="scientific">Tetrahymena thermophila (strain SB210)</name>
    <dbReference type="NCBI Taxonomy" id="312017"/>
    <lineage>
        <taxon>Eukaryota</taxon>
        <taxon>Sar</taxon>
        <taxon>Alveolata</taxon>
        <taxon>Ciliophora</taxon>
        <taxon>Intramacronucleata</taxon>
        <taxon>Oligohymenophorea</taxon>
        <taxon>Hymenostomatida</taxon>
        <taxon>Tetrahymenina</taxon>
        <taxon>Tetrahymenidae</taxon>
        <taxon>Tetrahymena</taxon>
    </lineage>
</organism>
<protein>
    <recommendedName>
        <fullName evidence="2">HECT-type E3 ubiquitin transferase</fullName>
        <ecNumber evidence="2">2.3.2.26</ecNumber>
    </recommendedName>
</protein>
<feature type="active site" description="Glycyl thioester intermediate" evidence="5">
    <location>
        <position position="2575"/>
    </location>
</feature>
<dbReference type="OrthoDB" id="409931at2759"/>
<dbReference type="PANTHER" id="PTHR45700">
    <property type="entry name" value="UBIQUITIN-PROTEIN LIGASE E3C"/>
    <property type="match status" value="1"/>
</dbReference>
<feature type="region of interest" description="Disordered" evidence="6">
    <location>
        <begin position="246"/>
        <end position="266"/>
    </location>
</feature>
<dbReference type="PANTHER" id="PTHR45700:SF2">
    <property type="entry name" value="UBIQUITIN-PROTEIN LIGASE E3C"/>
    <property type="match status" value="1"/>
</dbReference>
<dbReference type="InterPro" id="IPR000569">
    <property type="entry name" value="HECT_dom"/>
</dbReference>
<reference evidence="9" key="1">
    <citation type="journal article" date="2006" name="PLoS Biol.">
        <title>Macronuclear genome sequence of the ciliate Tetrahymena thermophila, a model eukaryote.</title>
        <authorList>
            <person name="Eisen J.A."/>
            <person name="Coyne R.S."/>
            <person name="Wu M."/>
            <person name="Wu D."/>
            <person name="Thiagarajan M."/>
            <person name="Wortman J.R."/>
            <person name="Badger J.H."/>
            <person name="Ren Q."/>
            <person name="Amedeo P."/>
            <person name="Jones K.M."/>
            <person name="Tallon L.J."/>
            <person name="Delcher A.L."/>
            <person name="Salzberg S.L."/>
            <person name="Silva J.C."/>
            <person name="Haas B.J."/>
            <person name="Majoros W.H."/>
            <person name="Farzad M."/>
            <person name="Carlton J.M."/>
            <person name="Smith R.K. Jr."/>
            <person name="Garg J."/>
            <person name="Pearlman R.E."/>
            <person name="Karrer K.M."/>
            <person name="Sun L."/>
            <person name="Manning G."/>
            <person name="Elde N.C."/>
            <person name="Turkewitz A.P."/>
            <person name="Asai D.J."/>
            <person name="Wilkes D.E."/>
            <person name="Wang Y."/>
            <person name="Cai H."/>
            <person name="Collins K."/>
            <person name="Stewart B.A."/>
            <person name="Lee S.R."/>
            <person name="Wilamowska K."/>
            <person name="Weinberg Z."/>
            <person name="Ruzzo W.L."/>
            <person name="Wloga D."/>
            <person name="Gaertig J."/>
            <person name="Frankel J."/>
            <person name="Tsao C.-C."/>
            <person name="Gorovsky M.A."/>
            <person name="Keeling P.J."/>
            <person name="Waller R.F."/>
            <person name="Patron N.J."/>
            <person name="Cherry J.M."/>
            <person name="Stover N.A."/>
            <person name="Krieger C.J."/>
            <person name="del Toro C."/>
            <person name="Ryder H.F."/>
            <person name="Williamson S.C."/>
            <person name="Barbeau R.A."/>
            <person name="Hamilton E.P."/>
            <person name="Orias E."/>
        </authorList>
    </citation>
    <scope>NUCLEOTIDE SEQUENCE [LARGE SCALE GENOMIC DNA]</scope>
    <source>
        <strain evidence="9">SB210</strain>
    </source>
</reference>
<name>Q247X9_TETTS</name>
<dbReference type="InterPro" id="IPR044611">
    <property type="entry name" value="E3A/B/C-like"/>
</dbReference>
<evidence type="ECO:0000256" key="5">
    <source>
        <dbReference type="PROSITE-ProRule" id="PRU00104"/>
    </source>
</evidence>
<dbReference type="STRING" id="312017.Q247X9"/>
<dbReference type="InterPro" id="IPR035983">
    <property type="entry name" value="Hect_E3_ubiquitin_ligase"/>
</dbReference>
<evidence type="ECO:0000256" key="6">
    <source>
        <dbReference type="SAM" id="MobiDB-lite"/>
    </source>
</evidence>
<sequence>MEGVYDIDFEKIVNLSLLSDEDWYQMIKTKYSRIFNGQSTVKDENISNEEFEMLQGYMLEKFNQNIQSLIENTLIGNQDLVQQSEQKLISLLLLNDKINHISFSNSKEHRGFANSESEASIKQLLNIIFYTDNCFLLEKTFQLISQLNTSKVTLRQIKNLFKQFIGTNEIVITDLEANIFTSQFYQSLNPFNYLKSFILGETDQSQGGHFADSQNFIYIIHRKKIVLNINVDVVCGKQSFQNNQNTILGNQGSNTSNQGSNPSNQRISQLSNLRIQDAYSYQFLNYHTQQLQKDVSASSQQGINNEFQSNERKHKQNMIYPSYYLAKQILGQDAEIQDVFRVAFVIKLLRKKDCIRSLLTLMLSYFTVFSERKELGMNIDLVQIIKNDFSCLVPCLLFSLLDDACNIKRETKSQFQALVCSTEYQQSLSSSDMQRFIIHTIETDKNCFKYIEHDVNINLLPPYIRSYYSLQRTHKKLMQCETADLFTIKFHEYLFNAVATLESDIDQRVLLHQDQLECIDAISSYFTSSDLSKLLQVHMLLPEFFYEEKKKEEEKRRRKGQLVKEDINQQFQFDFEQFTFGYHIKKKFHKLPGLVKFYLALFLSEVAPKFYLNIIQSNIKQPDNLEDIENILTENLSEKNQQSIFPIHSDDISCSDKYIDFKEIEEVTTDYKKEIQKQEMIHPIFDMTFSDLQNHLASIAKQAKMSIGNSFILFRKTNNLLVNYKFSYYQILNQSIVLQKIVTHKSREFRQKALPIVEKIIQNHSNIYEDMKKRISKLQVWEISLLHHLASFNNDLLETSDDKVEEYLEKEISAFQANQDEKQLVPLLLFSCKIFQKTSLNDPKDEIIPVKERIFYIHLQEYPEFCKIYYLLNVKYKGHLRTLWNFYSNKHPELLIKEICILNFVRLSSESAILNHNELNESQKKYFLFLKKNIHLFQQIPKDLDLRLSIIHYDLHKSYEFKYIKDFYLFSCLLYMVMSQSEFSQSQKQNLLISFFQSLNKIKDFSSFSSLLLNKKLYDNVSKIIQNQPQPNKDLLVIILNIMNNTVHQSICEFKINLLVLIDFKEIIQKQKSKDLQDNIKKQKELFSLIGYLDLVFYDALLSVEKDKRQRFLFDETDYEKISDNWNKIINDICYLQEELSLFKKNKISLIYHKFQVLKNQYQFKIVDLKDQDYSQQLNKYRETFNFSDFYPQFKNKFDALTYYGILVKNLVANSPVYDFQIIKNTAQYIIDQIEETNTDNLIQLSHILKNVTNILCSKLPFDFKNLEVLIDIEKQIQKNLKNDQKQIMSFNDQITSFLDNVKEITFSEQMNSDFLKVNLELKLKKLFYLESEQKIKKQIQQKEIQCFLDNKYGQSVLKFILKSFPNQNELVELAQPLDFDKIQTISSNSECKKSLQECNSITTKLMEWMVYFQEYSKTSDSAKKTIISLFEVLKIICEEYPLAVQHIVASNFHVKLLDITHSLQHHMFQKRKLSNGNHSNFSPFLLNQDYAFYKISTENYISSSLCIKNHLIQHLIQIFQQQCLDFLQSIKEGKQEQNDELYESQQNKSLYIQNQIIELLVDIPKNVSQPIAHQILINCEYLFLNYTDIFFHLNALIKLFHITLNFLLQSFYADPLLNPQNLLKLRFLQFLNFNQSFKDKEEVFRKRQQLSQNKIENHLNLYKLQNLPFLESDQFSKPSDNYLHSDIDEKNEESKIQDFNIQHNQQNQYEINQHIDVVYIPNYQNFQLDEGYTVHNNSEVDQVDNKYNFNFDYDLKNAIKQSSNSQNLQMTSVEKSKIEKCIQEILLKFPVFDSCFFEKIFQNSQSHKNQSLNQLLISLMNHPWNCMEILNIVFRQSFQEKSVGQGVNIQYNQIVETALKTSLIHYPLSKGVYCKKENQIILGEHNPQIDLTHNIFEMEQIPLIQVLLRSPQFSRIQEHVWMIIKNDINAEFPNIYQNVVITQNLIDMVAINITSEKLPQLMINIIQNQVQIIDIIKFLTPHLEETTNSSFIYYSLFALRKTLEKFISELSHDSDVTPIINSTLSQLREWIIGRSEFVEKQLTNMLKKCTQFIQDQVSKFYSMRPEQLDDIEIDLENVSKNFQVLWKIITNIKKDIKMDIQALAEINLILNYAFLETGQLPIMRQRKQSNEVSLTRSFQDKNEFQQSTNIYQYHSEDEFSEDFLISKLASMNELTKKSVNFERKLWEFFEQISETLGPEIIGRDVYIHLLNLLKPSLKKSELMRHLRSIVYGNQFTFAKQTRQINIFRDNIWTSTVEEMKEYTTDEWLRAVFSIKFKSKVGDHIIDEIGIDAGGLKNHWISKVVEQTFLNNKELFTFTPNQMSVYPNKDAISKKALEQIELLGKFVGKSMMEDWSLMLSFAPFFIKSVLKRDLSIGDFYSYDFNSAQQHQWLLENDINGLDLGITFSYISYSNGASKVIELKNDGQNIEVNDQNKKEYIQLYCKAKMQDEIALQTQYFQKGLFSIIPEDALEALEPDDFISFYQGVQEIDIQYLKKKMKYEGFKSTDKIIEWFWEILKDWDNVQKKKFLSALTEIPGIPVGGYPVRDVSTGNVKQLTISFLNCNPESLPVWHTCFFRVDIPKYNSKEQMKQKIEQSINLSCGFHIA</sequence>